<evidence type="ECO:0000256" key="2">
    <source>
        <dbReference type="ARBA" id="ARBA00022475"/>
    </source>
</evidence>
<keyword evidence="5 8" id="KW-0812">Transmembrane</keyword>
<protein>
    <submittedName>
        <fullName evidence="10">Glycosyltransferase family 39 protein</fullName>
    </submittedName>
</protein>
<feature type="transmembrane region" description="Helical" evidence="8">
    <location>
        <begin position="138"/>
        <end position="157"/>
    </location>
</feature>
<dbReference type="GO" id="GO:0005886">
    <property type="term" value="C:plasma membrane"/>
    <property type="evidence" value="ECO:0007669"/>
    <property type="project" value="UniProtKB-SubCell"/>
</dbReference>
<dbReference type="GO" id="GO:0016763">
    <property type="term" value="F:pentosyltransferase activity"/>
    <property type="evidence" value="ECO:0007669"/>
    <property type="project" value="TreeGrafter"/>
</dbReference>
<feature type="transmembrane region" description="Helical" evidence="8">
    <location>
        <begin position="112"/>
        <end position="131"/>
    </location>
</feature>
<accession>A0A5R9GK19</accession>
<keyword evidence="11" id="KW-1185">Reference proteome</keyword>
<dbReference type="Pfam" id="PF13231">
    <property type="entry name" value="PMT_2"/>
    <property type="match status" value="1"/>
</dbReference>
<feature type="transmembrane region" description="Helical" evidence="8">
    <location>
        <begin position="12"/>
        <end position="31"/>
    </location>
</feature>
<comment type="caution">
    <text evidence="10">The sequence shown here is derived from an EMBL/GenBank/DDBJ whole genome shotgun (WGS) entry which is preliminary data.</text>
</comment>
<evidence type="ECO:0000259" key="9">
    <source>
        <dbReference type="Pfam" id="PF13231"/>
    </source>
</evidence>
<keyword evidence="7 8" id="KW-0472">Membrane</keyword>
<feature type="transmembrane region" description="Helical" evidence="8">
    <location>
        <begin position="421"/>
        <end position="444"/>
    </location>
</feature>
<name>A0A5R9GK19_9PROT</name>
<feature type="transmembrane region" description="Helical" evidence="8">
    <location>
        <begin position="353"/>
        <end position="375"/>
    </location>
</feature>
<evidence type="ECO:0000256" key="1">
    <source>
        <dbReference type="ARBA" id="ARBA00004651"/>
    </source>
</evidence>
<feature type="transmembrane region" description="Helical" evidence="8">
    <location>
        <begin position="296"/>
        <end position="314"/>
    </location>
</feature>
<evidence type="ECO:0000256" key="6">
    <source>
        <dbReference type="ARBA" id="ARBA00022989"/>
    </source>
</evidence>
<keyword evidence="6 8" id="KW-1133">Transmembrane helix</keyword>
<dbReference type="PANTHER" id="PTHR33908:SF3">
    <property type="entry name" value="UNDECAPRENYL PHOSPHATE-ALPHA-4-AMINO-4-DEOXY-L-ARABINOSE ARABINOSYL TRANSFERASE"/>
    <property type="match status" value="1"/>
</dbReference>
<reference evidence="10 11" key="1">
    <citation type="journal article" date="2019" name="Appl. Environ. Microbiol.">
        <title>Environmental Evidence and Genomic Insight of Iron-oxidizing Bacteria Preference Towards More Corrosion Resistant Stainless Steel at Higher Salinities.</title>
        <authorList>
            <person name="Garrison C.E."/>
            <person name="Price K.A."/>
            <person name="Field E.K."/>
        </authorList>
    </citation>
    <scope>NUCLEOTIDE SEQUENCE [LARGE SCALE GENOMIC DNA]</scope>
    <source>
        <strain evidence="10 11">P3</strain>
    </source>
</reference>
<keyword evidence="4 10" id="KW-0808">Transferase</keyword>
<organism evidence="10 11">
    <name type="scientific">Mariprofundus erugo</name>
    <dbReference type="NCBI Taxonomy" id="2528639"/>
    <lineage>
        <taxon>Bacteria</taxon>
        <taxon>Pseudomonadati</taxon>
        <taxon>Pseudomonadota</taxon>
        <taxon>Candidatius Mariprofundia</taxon>
        <taxon>Mariprofundales</taxon>
        <taxon>Mariprofundaceae</taxon>
        <taxon>Mariprofundus</taxon>
    </lineage>
</organism>
<evidence type="ECO:0000313" key="11">
    <source>
        <dbReference type="Proteomes" id="UP000306585"/>
    </source>
</evidence>
<dbReference type="InterPro" id="IPR038731">
    <property type="entry name" value="RgtA/B/C-like"/>
</dbReference>
<sequence length="544" mass="59999">MHSSSSNPIPVWLLWMWALLTLATLGLAPLFDYDETIYAQTAVDMMHHGEWIVPTANGLQFFEKPPFTYYLMDLCFSVFGENAFAARLPSSLFTLATALLLLHFGTRLHSRHFGLAAAAIFLSMLEVGFLAHAAILDAVLNFFIAACLLNYALWLHGGERRHALWTAAMMGAAVSIKGPVGAVVPVMVIVAERLLVGHLRQLLADIPWLTALPLFFLTATPWYLMILIEHGPGFLYEFIWVQNIGRAMHPMQGHGGGLHYYIVVFVVSVLPWLAVLPRATVQAWQQRRDDDVLTMLSRLAMVLIILVIVLFTFAQTKLPHYISCIYPGVALLLASAWIRAVPDDMAARRITRMTLSLLVPVALLLISVPLIYPWLQTLPHHPRAVAILAQDISPSLLISCMGGLLLLALVWLLRQASGARLLFALVVTGMALQFTLLVGAGGFAGRLMQAPTMAIVDKVTAMPEAMPFYSYNLNAPSISFYAGRNYRMELGAEGAGNLSRLTPPFALMLRSESRPELPWLSSLQPAVDQGGYLLYLVTSGRNGE</sequence>
<dbReference type="GO" id="GO:0010041">
    <property type="term" value="P:response to iron(III) ion"/>
    <property type="evidence" value="ECO:0007669"/>
    <property type="project" value="TreeGrafter"/>
</dbReference>
<dbReference type="EMBL" id="VBRY01000007">
    <property type="protein sequence ID" value="TLS66941.1"/>
    <property type="molecule type" value="Genomic_DNA"/>
</dbReference>
<dbReference type="RefSeq" id="WP_138239332.1">
    <property type="nucleotide sequence ID" value="NZ_VBRY01000007.1"/>
</dbReference>
<proteinExistence type="predicted"/>
<evidence type="ECO:0000256" key="8">
    <source>
        <dbReference type="SAM" id="Phobius"/>
    </source>
</evidence>
<evidence type="ECO:0000313" key="10">
    <source>
        <dbReference type="EMBL" id="TLS66941.1"/>
    </source>
</evidence>
<evidence type="ECO:0000256" key="4">
    <source>
        <dbReference type="ARBA" id="ARBA00022679"/>
    </source>
</evidence>
<feature type="transmembrane region" description="Helical" evidence="8">
    <location>
        <begin position="84"/>
        <end position="106"/>
    </location>
</feature>
<comment type="subcellular location">
    <subcellularLocation>
        <location evidence="1">Cell membrane</location>
        <topology evidence="1">Multi-pass membrane protein</topology>
    </subcellularLocation>
</comment>
<keyword evidence="3" id="KW-0328">Glycosyltransferase</keyword>
<dbReference type="PANTHER" id="PTHR33908">
    <property type="entry name" value="MANNOSYLTRANSFERASE YKCB-RELATED"/>
    <property type="match status" value="1"/>
</dbReference>
<feature type="domain" description="Glycosyltransferase RgtA/B/C/D-like" evidence="9">
    <location>
        <begin position="64"/>
        <end position="221"/>
    </location>
</feature>
<feature type="transmembrane region" description="Helical" evidence="8">
    <location>
        <begin position="202"/>
        <end position="224"/>
    </location>
</feature>
<feature type="transmembrane region" description="Helical" evidence="8">
    <location>
        <begin position="258"/>
        <end position="276"/>
    </location>
</feature>
<dbReference type="Proteomes" id="UP000306585">
    <property type="component" value="Unassembled WGS sequence"/>
</dbReference>
<dbReference type="InterPro" id="IPR050297">
    <property type="entry name" value="LipidA_mod_glycosyltrf_83"/>
</dbReference>
<keyword evidence="2" id="KW-1003">Cell membrane</keyword>
<evidence type="ECO:0000256" key="3">
    <source>
        <dbReference type="ARBA" id="ARBA00022676"/>
    </source>
</evidence>
<evidence type="ECO:0000256" key="5">
    <source>
        <dbReference type="ARBA" id="ARBA00022692"/>
    </source>
</evidence>
<gene>
    <name evidence="10" type="ORF">FEF65_08230</name>
</gene>
<feature type="transmembrane region" description="Helical" evidence="8">
    <location>
        <begin position="163"/>
        <end position="190"/>
    </location>
</feature>
<dbReference type="GO" id="GO:0009103">
    <property type="term" value="P:lipopolysaccharide biosynthetic process"/>
    <property type="evidence" value="ECO:0007669"/>
    <property type="project" value="UniProtKB-ARBA"/>
</dbReference>
<evidence type="ECO:0000256" key="7">
    <source>
        <dbReference type="ARBA" id="ARBA00023136"/>
    </source>
</evidence>
<dbReference type="AlphaFoldDB" id="A0A5R9GK19"/>
<feature type="transmembrane region" description="Helical" evidence="8">
    <location>
        <begin position="395"/>
        <end position="414"/>
    </location>
</feature>